<keyword evidence="2" id="KW-0812">Transmembrane</keyword>
<evidence type="ECO:0000313" key="4">
    <source>
        <dbReference type="Proteomes" id="UP000318509"/>
    </source>
</evidence>
<dbReference type="Proteomes" id="UP000318509">
    <property type="component" value="Unassembled WGS sequence"/>
</dbReference>
<sequence>MVAPFVGILIAPIPLMLLVIRWGLRTAVLAAIVAGLILLQFFGPLNAVSMAGIFAPLGLALGWGVRRRIGAPLTVLAGAAAFLAASVAAVGLTMLVLHQDVLSQFIDVQVQGMRMGLAFQQRLGAPAQQVEALRALVDSSCVEHHCFPAVVPQMIRTLFPVLLALGTLLWAYLCYTLARSVLRRVGHDIPGVPAILTWRLSPQMALGLFWACAAASLLGGWRPSLTGAGWNVMILTLFVFGFQGALVGATWMNRRQIPRAAQIMAGLFLLTAGVFPLVALALVGILDIWYDYRRLTRPAASGPGPSGAGPTRPPSAPARPSPPVRAVHPQ</sequence>
<feature type="transmembrane region" description="Helical" evidence="2">
    <location>
        <begin position="73"/>
        <end position="97"/>
    </location>
</feature>
<proteinExistence type="predicted"/>
<keyword evidence="2" id="KW-1133">Transmembrane helix</keyword>
<gene>
    <name evidence="3" type="ORF">E6H00_07415</name>
</gene>
<feature type="transmembrane region" description="Helical" evidence="2">
    <location>
        <begin position="158"/>
        <end position="178"/>
    </location>
</feature>
<feature type="transmembrane region" description="Helical" evidence="2">
    <location>
        <begin position="204"/>
        <end position="222"/>
    </location>
</feature>
<accession>A0A537K3C4</accession>
<evidence type="ECO:0000256" key="1">
    <source>
        <dbReference type="SAM" id="MobiDB-lite"/>
    </source>
</evidence>
<feature type="compositionally biased region" description="Pro residues" evidence="1">
    <location>
        <begin position="311"/>
        <end position="323"/>
    </location>
</feature>
<feature type="transmembrane region" description="Helical" evidence="2">
    <location>
        <begin position="48"/>
        <end position="66"/>
    </location>
</feature>
<dbReference type="EMBL" id="VBAK01000114">
    <property type="protein sequence ID" value="TMI90244.1"/>
    <property type="molecule type" value="Genomic_DNA"/>
</dbReference>
<reference evidence="3 4" key="1">
    <citation type="journal article" date="2019" name="Nat. Microbiol.">
        <title>Mediterranean grassland soil C-N compound turnover is dependent on rainfall and depth, and is mediated by genomically divergent microorganisms.</title>
        <authorList>
            <person name="Diamond S."/>
            <person name="Andeer P.F."/>
            <person name="Li Z."/>
            <person name="Crits-Christoph A."/>
            <person name="Burstein D."/>
            <person name="Anantharaman K."/>
            <person name="Lane K.R."/>
            <person name="Thomas B.C."/>
            <person name="Pan C."/>
            <person name="Northen T.R."/>
            <person name="Banfield J.F."/>
        </authorList>
    </citation>
    <scope>NUCLEOTIDE SEQUENCE [LARGE SCALE GENOMIC DNA]</scope>
    <source>
        <strain evidence="3">NP_3</strain>
    </source>
</reference>
<organism evidence="3 4">
    <name type="scientific">Candidatus Segetimicrobium genomatis</name>
    <dbReference type="NCBI Taxonomy" id="2569760"/>
    <lineage>
        <taxon>Bacteria</taxon>
        <taxon>Bacillati</taxon>
        <taxon>Candidatus Sysuimicrobiota</taxon>
        <taxon>Candidatus Sysuimicrobiia</taxon>
        <taxon>Candidatus Sysuimicrobiales</taxon>
        <taxon>Candidatus Segetimicrobiaceae</taxon>
        <taxon>Candidatus Segetimicrobium</taxon>
    </lineage>
</organism>
<evidence type="ECO:0000256" key="2">
    <source>
        <dbReference type="SAM" id="Phobius"/>
    </source>
</evidence>
<name>A0A537K3C4_9BACT</name>
<dbReference type="AlphaFoldDB" id="A0A537K3C4"/>
<protein>
    <submittedName>
        <fullName evidence="3">DUF2232 domain-containing protein</fullName>
    </submittedName>
</protein>
<comment type="caution">
    <text evidence="3">The sequence shown here is derived from an EMBL/GenBank/DDBJ whole genome shotgun (WGS) entry which is preliminary data.</text>
</comment>
<dbReference type="PANTHER" id="PTHR41324:SF1">
    <property type="entry name" value="DUF2232 DOMAIN-CONTAINING PROTEIN"/>
    <property type="match status" value="1"/>
</dbReference>
<dbReference type="Pfam" id="PF09991">
    <property type="entry name" value="DUF2232"/>
    <property type="match status" value="1"/>
</dbReference>
<feature type="transmembrane region" description="Helical" evidence="2">
    <location>
        <begin position="228"/>
        <end position="251"/>
    </location>
</feature>
<feature type="region of interest" description="Disordered" evidence="1">
    <location>
        <begin position="298"/>
        <end position="330"/>
    </location>
</feature>
<feature type="transmembrane region" description="Helical" evidence="2">
    <location>
        <begin position="263"/>
        <end position="290"/>
    </location>
</feature>
<keyword evidence="2" id="KW-0472">Membrane</keyword>
<evidence type="ECO:0000313" key="3">
    <source>
        <dbReference type="EMBL" id="TMI90244.1"/>
    </source>
</evidence>
<dbReference type="PANTHER" id="PTHR41324">
    <property type="entry name" value="MEMBRANE PROTEIN-RELATED"/>
    <property type="match status" value="1"/>
</dbReference>
<dbReference type="InterPro" id="IPR018710">
    <property type="entry name" value="DUF2232"/>
</dbReference>